<dbReference type="Proteomes" id="UP000192940">
    <property type="component" value="Chromosome I"/>
</dbReference>
<evidence type="ECO:0000256" key="1">
    <source>
        <dbReference type="SAM" id="Phobius"/>
    </source>
</evidence>
<feature type="transmembrane region" description="Helical" evidence="1">
    <location>
        <begin position="39"/>
        <end position="58"/>
    </location>
</feature>
<evidence type="ECO:0000313" key="2">
    <source>
        <dbReference type="EMBL" id="SMF90289.1"/>
    </source>
</evidence>
<proteinExistence type="predicted"/>
<keyword evidence="1" id="KW-0472">Membrane</keyword>
<evidence type="ECO:0000313" key="3">
    <source>
        <dbReference type="Proteomes" id="UP000192940"/>
    </source>
</evidence>
<name>A0A1X7HP80_9BACL</name>
<keyword evidence="1" id="KW-0812">Transmembrane</keyword>
<dbReference type="RefSeq" id="WP_208915638.1">
    <property type="nucleotide sequence ID" value="NZ_LT840184.1"/>
</dbReference>
<keyword evidence="3" id="KW-1185">Reference proteome</keyword>
<sequence>MNEIEEVELLRGRPRKYKKRKRKKLEYGMEVESNFNWKLIIYAVFALIMCLLIFWLVTSTSLLDSLKKLFVLG</sequence>
<protein>
    <submittedName>
        <fullName evidence="2">Uncharacterized protein</fullName>
    </submittedName>
</protein>
<dbReference type="STRING" id="1313296.SAMN05661091_4961"/>
<accession>A0A1X7HP80</accession>
<dbReference type="AlphaFoldDB" id="A0A1X7HP80"/>
<dbReference type="EMBL" id="LT840184">
    <property type="protein sequence ID" value="SMF90289.1"/>
    <property type="molecule type" value="Genomic_DNA"/>
</dbReference>
<keyword evidence="1" id="KW-1133">Transmembrane helix</keyword>
<organism evidence="2 3">
    <name type="scientific">Paenibacillus uliginis N3/975</name>
    <dbReference type="NCBI Taxonomy" id="1313296"/>
    <lineage>
        <taxon>Bacteria</taxon>
        <taxon>Bacillati</taxon>
        <taxon>Bacillota</taxon>
        <taxon>Bacilli</taxon>
        <taxon>Bacillales</taxon>
        <taxon>Paenibacillaceae</taxon>
        <taxon>Paenibacillus</taxon>
    </lineage>
</organism>
<reference evidence="2 3" key="1">
    <citation type="submission" date="2017-04" db="EMBL/GenBank/DDBJ databases">
        <authorList>
            <person name="Afonso C.L."/>
            <person name="Miller P.J."/>
            <person name="Scott M.A."/>
            <person name="Spackman E."/>
            <person name="Goraichik I."/>
            <person name="Dimitrov K.M."/>
            <person name="Suarez D.L."/>
            <person name="Swayne D.E."/>
        </authorList>
    </citation>
    <scope>NUCLEOTIDE SEQUENCE [LARGE SCALE GENOMIC DNA]</scope>
    <source>
        <strain evidence="2 3">N3/975</strain>
    </source>
</reference>
<gene>
    <name evidence="2" type="ORF">SAMN05661091_4961</name>
</gene>